<keyword evidence="2" id="KW-0812">Transmembrane</keyword>
<feature type="compositionally biased region" description="Basic and acidic residues" evidence="1">
    <location>
        <begin position="45"/>
        <end position="55"/>
    </location>
</feature>
<dbReference type="AlphaFoldDB" id="A0A837DBP5"/>
<evidence type="ECO:0000313" key="3">
    <source>
        <dbReference type="EMBL" id="KHF44328.1"/>
    </source>
</evidence>
<reference evidence="3 4" key="1">
    <citation type="submission" date="2014-10" db="EMBL/GenBank/DDBJ databases">
        <title>Genome sequence of Micropolyspora internatus JCM3315.</title>
        <authorList>
            <person name="Shin S.-K."/>
            <person name="Yi H."/>
        </authorList>
    </citation>
    <scope>NUCLEOTIDE SEQUENCE [LARGE SCALE GENOMIC DNA]</scope>
    <source>
        <strain evidence="3 4">JCM 3315</strain>
    </source>
</reference>
<dbReference type="Proteomes" id="UP000030848">
    <property type="component" value="Unassembled WGS sequence"/>
</dbReference>
<protein>
    <submittedName>
        <fullName evidence="3">Uncharacterized protein</fullName>
    </submittedName>
</protein>
<comment type="caution">
    <text evidence="3">The sequence shown here is derived from an EMBL/GenBank/DDBJ whole genome shotgun (WGS) entry which is preliminary data.</text>
</comment>
<accession>A0A837DBP5</accession>
<evidence type="ECO:0000256" key="1">
    <source>
        <dbReference type="SAM" id="MobiDB-lite"/>
    </source>
</evidence>
<feature type="region of interest" description="Disordered" evidence="1">
    <location>
        <begin position="1"/>
        <end position="121"/>
    </location>
</feature>
<feature type="compositionally biased region" description="Low complexity" evidence="1">
    <location>
        <begin position="61"/>
        <end position="77"/>
    </location>
</feature>
<dbReference type="OrthoDB" id="3556518at2"/>
<feature type="compositionally biased region" description="Basic residues" evidence="1">
    <location>
        <begin position="108"/>
        <end position="118"/>
    </location>
</feature>
<evidence type="ECO:0000256" key="2">
    <source>
        <dbReference type="SAM" id="Phobius"/>
    </source>
</evidence>
<evidence type="ECO:0000313" key="4">
    <source>
        <dbReference type="Proteomes" id="UP000030848"/>
    </source>
</evidence>
<dbReference type="RefSeq" id="WP_015787845.1">
    <property type="nucleotide sequence ID" value="NZ_DAHVQW010000005.1"/>
</dbReference>
<proteinExistence type="predicted"/>
<dbReference type="EMBL" id="JRZE01000003">
    <property type="protein sequence ID" value="KHF44328.1"/>
    <property type="molecule type" value="Genomic_DNA"/>
</dbReference>
<sequence>MVDADGTQNPEPPKPFSDPLSGGTREEKTTAGDAPGADVAQPSGMDREAVRRLVEAEMAVESGAKNASGEAGNGAAAVSPRSGLVRASRPTLLAPILRLRRQPGDRPRPRRPAPHVRKPSSGSAGLAVALVLMVIFILVAIQFVVSFVESVTGIFG</sequence>
<feature type="transmembrane region" description="Helical" evidence="2">
    <location>
        <begin position="124"/>
        <end position="148"/>
    </location>
</feature>
<name>A0A837DBP5_9PSEU</name>
<organism evidence="3 4">
    <name type="scientific">Saccharomonospora viridis</name>
    <dbReference type="NCBI Taxonomy" id="1852"/>
    <lineage>
        <taxon>Bacteria</taxon>
        <taxon>Bacillati</taxon>
        <taxon>Actinomycetota</taxon>
        <taxon>Actinomycetes</taxon>
        <taxon>Pseudonocardiales</taxon>
        <taxon>Pseudonocardiaceae</taxon>
        <taxon>Saccharomonospora</taxon>
    </lineage>
</organism>
<keyword evidence="2" id="KW-0472">Membrane</keyword>
<gene>
    <name evidence="3" type="ORF">MINT15_12100</name>
</gene>
<keyword evidence="2" id="KW-1133">Transmembrane helix</keyword>